<keyword evidence="3" id="KW-1185">Reference proteome</keyword>
<proteinExistence type="predicted"/>
<feature type="compositionally biased region" description="Basic and acidic residues" evidence="1">
    <location>
        <begin position="169"/>
        <end position="187"/>
    </location>
</feature>
<dbReference type="RefSeq" id="XP_033684352.1">
    <property type="nucleotide sequence ID" value="XM_033833336.1"/>
</dbReference>
<evidence type="ECO:0000313" key="3">
    <source>
        <dbReference type="Proteomes" id="UP000800094"/>
    </source>
</evidence>
<accession>A0A6A6IH34</accession>
<dbReference type="AlphaFoldDB" id="A0A6A6IH34"/>
<evidence type="ECO:0000256" key="1">
    <source>
        <dbReference type="SAM" id="MobiDB-lite"/>
    </source>
</evidence>
<dbReference type="Proteomes" id="UP000800094">
    <property type="component" value="Unassembled WGS sequence"/>
</dbReference>
<name>A0A6A6IH34_9PLEO</name>
<reference evidence="2" key="1">
    <citation type="journal article" date="2020" name="Stud. Mycol.">
        <title>101 Dothideomycetes genomes: a test case for predicting lifestyles and emergence of pathogens.</title>
        <authorList>
            <person name="Haridas S."/>
            <person name="Albert R."/>
            <person name="Binder M."/>
            <person name="Bloem J."/>
            <person name="Labutti K."/>
            <person name="Salamov A."/>
            <person name="Andreopoulos B."/>
            <person name="Baker S."/>
            <person name="Barry K."/>
            <person name="Bills G."/>
            <person name="Bluhm B."/>
            <person name="Cannon C."/>
            <person name="Castanera R."/>
            <person name="Culley D."/>
            <person name="Daum C."/>
            <person name="Ezra D."/>
            <person name="Gonzalez J."/>
            <person name="Henrissat B."/>
            <person name="Kuo A."/>
            <person name="Liang C."/>
            <person name="Lipzen A."/>
            <person name="Lutzoni F."/>
            <person name="Magnuson J."/>
            <person name="Mondo S."/>
            <person name="Nolan M."/>
            <person name="Ohm R."/>
            <person name="Pangilinan J."/>
            <person name="Park H.-J."/>
            <person name="Ramirez L."/>
            <person name="Alfaro M."/>
            <person name="Sun H."/>
            <person name="Tritt A."/>
            <person name="Yoshinaga Y."/>
            <person name="Zwiers L.-H."/>
            <person name="Turgeon B."/>
            <person name="Goodwin S."/>
            <person name="Spatafora J."/>
            <person name="Crous P."/>
            <person name="Grigoriev I."/>
        </authorList>
    </citation>
    <scope>NUCLEOTIDE SEQUENCE</scope>
    <source>
        <strain evidence="2">CBS 122368</strain>
    </source>
</reference>
<organism evidence="2 3">
    <name type="scientific">Trematosphaeria pertusa</name>
    <dbReference type="NCBI Taxonomy" id="390896"/>
    <lineage>
        <taxon>Eukaryota</taxon>
        <taxon>Fungi</taxon>
        <taxon>Dikarya</taxon>
        <taxon>Ascomycota</taxon>
        <taxon>Pezizomycotina</taxon>
        <taxon>Dothideomycetes</taxon>
        <taxon>Pleosporomycetidae</taxon>
        <taxon>Pleosporales</taxon>
        <taxon>Massarineae</taxon>
        <taxon>Trematosphaeriaceae</taxon>
        <taxon>Trematosphaeria</taxon>
    </lineage>
</organism>
<feature type="region of interest" description="Disordered" evidence="1">
    <location>
        <begin position="161"/>
        <end position="227"/>
    </location>
</feature>
<evidence type="ECO:0000313" key="2">
    <source>
        <dbReference type="EMBL" id="KAF2249348.1"/>
    </source>
</evidence>
<gene>
    <name evidence="2" type="ORF">BU26DRAFT_565003</name>
</gene>
<dbReference type="EMBL" id="ML987195">
    <property type="protein sequence ID" value="KAF2249348.1"/>
    <property type="molecule type" value="Genomic_DNA"/>
</dbReference>
<feature type="compositionally biased region" description="Basic residues" evidence="1">
    <location>
        <begin position="199"/>
        <end position="218"/>
    </location>
</feature>
<protein>
    <submittedName>
        <fullName evidence="2">Uncharacterized protein</fullName>
    </submittedName>
</protein>
<dbReference type="GeneID" id="54586666"/>
<dbReference type="OrthoDB" id="10608059at2759"/>
<sequence>MSDDPLATLFPPANTSPFSNLTWPDWPDAVYDPQFPPFVASCGGIIYVRDSLITQRSAALTQLLGAHSKTFLQQWDFEAQDSEVFVRAIARDQTLLASFQAGAVYAIERLREGMPREAREEGLAECVDALEADVHRQFTGRLVVYARMLAEAQVVALARAGEDGAEGDGGPRDGDAQGDGEKEERNVGEAAAEGGKSTSKQRKRAKSRKAKKVKQKQKQAKEEAKME</sequence>